<protein>
    <submittedName>
        <fullName evidence="2">Uncharacterized protein</fullName>
    </submittedName>
</protein>
<organism evidence="2 3">
    <name type="scientific">Arachis hypogaea</name>
    <name type="common">Peanut</name>
    <dbReference type="NCBI Taxonomy" id="3818"/>
    <lineage>
        <taxon>Eukaryota</taxon>
        <taxon>Viridiplantae</taxon>
        <taxon>Streptophyta</taxon>
        <taxon>Embryophyta</taxon>
        <taxon>Tracheophyta</taxon>
        <taxon>Spermatophyta</taxon>
        <taxon>Magnoliopsida</taxon>
        <taxon>eudicotyledons</taxon>
        <taxon>Gunneridae</taxon>
        <taxon>Pentapetalae</taxon>
        <taxon>rosids</taxon>
        <taxon>fabids</taxon>
        <taxon>Fabales</taxon>
        <taxon>Fabaceae</taxon>
        <taxon>Papilionoideae</taxon>
        <taxon>50 kb inversion clade</taxon>
        <taxon>dalbergioids sensu lato</taxon>
        <taxon>Dalbergieae</taxon>
        <taxon>Pterocarpus clade</taxon>
        <taxon>Arachis</taxon>
    </lineage>
</organism>
<dbReference type="PANTHER" id="PTHR47718">
    <property type="entry name" value="OS01G0519700 PROTEIN"/>
    <property type="match status" value="1"/>
</dbReference>
<feature type="region of interest" description="Disordered" evidence="1">
    <location>
        <begin position="105"/>
        <end position="138"/>
    </location>
</feature>
<keyword evidence="3" id="KW-1185">Reference proteome</keyword>
<gene>
    <name evidence="2" type="ORF">Ahy_A04g019401</name>
</gene>
<dbReference type="AlphaFoldDB" id="A0A445DFW3"/>
<dbReference type="PANTHER" id="PTHR47718:SF13">
    <property type="entry name" value="OS09G0290500 PROTEIN"/>
    <property type="match status" value="1"/>
</dbReference>
<dbReference type="Proteomes" id="UP000289738">
    <property type="component" value="Chromosome A04"/>
</dbReference>
<evidence type="ECO:0000313" key="2">
    <source>
        <dbReference type="EMBL" id="RYR62064.1"/>
    </source>
</evidence>
<reference evidence="2 3" key="1">
    <citation type="submission" date="2019-01" db="EMBL/GenBank/DDBJ databases">
        <title>Sequencing of cultivated peanut Arachis hypogaea provides insights into genome evolution and oil improvement.</title>
        <authorList>
            <person name="Chen X."/>
        </authorList>
    </citation>
    <scope>NUCLEOTIDE SEQUENCE [LARGE SCALE GENOMIC DNA]</scope>
    <source>
        <strain evidence="3">cv. Fuhuasheng</strain>
        <tissue evidence="2">Leaves</tissue>
    </source>
</reference>
<dbReference type="EMBL" id="SDMP01000004">
    <property type="protein sequence ID" value="RYR62064.1"/>
    <property type="molecule type" value="Genomic_DNA"/>
</dbReference>
<name>A0A445DFW3_ARAHY</name>
<accession>A0A445DFW3</accession>
<proteinExistence type="predicted"/>
<evidence type="ECO:0000256" key="1">
    <source>
        <dbReference type="SAM" id="MobiDB-lite"/>
    </source>
</evidence>
<sequence>MPTTIHRWCIWHIMKKTPRKLNGYKGHNKIEQEMSHVFWNSYTKEAFDRNWIDFLRKYGLGGNKWLSELTGILHRAFDKVMAEMEEYQERSKGKILLTHEEETLSNVNDLQNPPRVKTRGRSKNRLGSNLEKKRSQMP</sequence>
<comment type="caution">
    <text evidence="2">The sequence shown here is derived from an EMBL/GenBank/DDBJ whole genome shotgun (WGS) entry which is preliminary data.</text>
</comment>
<evidence type="ECO:0000313" key="3">
    <source>
        <dbReference type="Proteomes" id="UP000289738"/>
    </source>
</evidence>